<feature type="transmembrane region" description="Helical" evidence="1">
    <location>
        <begin position="83"/>
        <end position="102"/>
    </location>
</feature>
<dbReference type="InterPro" id="IPR018580">
    <property type="entry name" value="Uncharacterised_YfhO"/>
</dbReference>
<name>A0A9D2P5C6_9FIRM</name>
<feature type="transmembrane region" description="Helical" evidence="1">
    <location>
        <begin position="330"/>
        <end position="351"/>
    </location>
</feature>
<proteinExistence type="predicted"/>
<feature type="transmembrane region" description="Helical" evidence="1">
    <location>
        <begin position="363"/>
        <end position="382"/>
    </location>
</feature>
<feature type="transmembrane region" description="Helical" evidence="1">
    <location>
        <begin position="394"/>
        <end position="414"/>
    </location>
</feature>
<dbReference type="PANTHER" id="PTHR38454:SF1">
    <property type="entry name" value="INTEGRAL MEMBRANE PROTEIN"/>
    <property type="match status" value="1"/>
</dbReference>
<reference evidence="2" key="1">
    <citation type="journal article" date="2021" name="PeerJ">
        <title>Extensive microbial diversity within the chicken gut microbiome revealed by metagenomics and culture.</title>
        <authorList>
            <person name="Gilroy R."/>
            <person name="Ravi A."/>
            <person name="Getino M."/>
            <person name="Pursley I."/>
            <person name="Horton D.L."/>
            <person name="Alikhan N.F."/>
            <person name="Baker D."/>
            <person name="Gharbi K."/>
            <person name="Hall N."/>
            <person name="Watson M."/>
            <person name="Adriaenssens E.M."/>
            <person name="Foster-Nyarko E."/>
            <person name="Jarju S."/>
            <person name="Secka A."/>
            <person name="Antonio M."/>
            <person name="Oren A."/>
            <person name="Chaudhuri R.R."/>
            <person name="La Ragione R."/>
            <person name="Hildebrand F."/>
            <person name="Pallen M.J."/>
        </authorList>
    </citation>
    <scope>NUCLEOTIDE SEQUENCE</scope>
    <source>
        <strain evidence="2">CHK165-2605</strain>
    </source>
</reference>
<dbReference type="Pfam" id="PF09586">
    <property type="entry name" value="YfhO"/>
    <property type="match status" value="1"/>
</dbReference>
<feature type="transmembrane region" description="Helical" evidence="1">
    <location>
        <begin position="447"/>
        <end position="465"/>
    </location>
</feature>
<sequence length="853" mass="98070">MQKNKVYKFFSYNIFWYLSAFLLTLFVLFISMTIDGIFPFGDKSVLKWDLEIQYIDIYAWFRNALHNGDGLFYSFSKSLGGNMFGVFSLYLGSPFNLLIYFFEVEDIPVFLVLLTVLKLCLAAVTVSIFITRRFALKSRVPILICSVAYALFEYNVAFCSNLHFLDAVYMLPLAALGVWQLINYRKKALLYITTAYVIICNWYIGYMVCLFTVFDFIFEYYLNSRGKSFKEFFSAGIRYISTMVLGVLTSAVFFLPSVLASMNGKGVLSFDKLIPDFHVDPLYPLRALFITAPTNVEHGMPAIYISYLIVILCIMFLINKRIDKRLRRAVGGFLLFVFISFSFVPLEIIWTDFKETYSFHHRYAFVFGLLMVIAACFYLRELEKNRKVFSRRQLLLAGIMLGGWFIVQDLVSNLGTIKQVLFTLFLILGYLVLLTGCIYFPKRARMATGILLLGLFAFEQTYNVANAFEGYNITVNEYKDYTQEMKNEIRRLKTDEEKTFYRIEKTFSEMSNRRDDREPAASEAFVYEYNGVTHYSSIYDGSVNDFLVKLGYCKQDAMASNYVDTNFLADSLLGIRYIISEEDQQPVLNKIADYPERDGTAVYKNEYALDFGTVCVGDTREFKWGADPFEDAQIILNTVLNEDNTYYTYLNTDLTDAEDVTWDIEVSQTGPVYAYFNSGHSDVDVYVNGEFKQTYFGRFYKNVMYLGNYEEGDIIHLSLKDTHDQDYDYHLVAVCLNEEFTKEKLAQAQKDSFDPDIVKGGYIKGTYMSESTVNMVLQVPYDSGWEITVNGEKTSYKEAFNGLIEIQLPDGESDIEMKYTPPGLIIGSACTIAGIAAFSVWSVVCLRKRKVKV</sequence>
<comment type="caution">
    <text evidence="2">The sequence shown here is derived from an EMBL/GenBank/DDBJ whole genome shotgun (WGS) entry which is preliminary data.</text>
</comment>
<feature type="transmembrane region" description="Helical" evidence="1">
    <location>
        <begin position="12"/>
        <end position="34"/>
    </location>
</feature>
<feature type="transmembrane region" description="Helical" evidence="1">
    <location>
        <begin position="824"/>
        <end position="846"/>
    </location>
</feature>
<dbReference type="AlphaFoldDB" id="A0A9D2P5C6"/>
<dbReference type="EMBL" id="DWWI01000261">
    <property type="protein sequence ID" value="HJC44470.1"/>
    <property type="molecule type" value="Genomic_DNA"/>
</dbReference>
<evidence type="ECO:0000313" key="3">
    <source>
        <dbReference type="Proteomes" id="UP000823895"/>
    </source>
</evidence>
<evidence type="ECO:0000256" key="1">
    <source>
        <dbReference type="SAM" id="Phobius"/>
    </source>
</evidence>
<protein>
    <submittedName>
        <fullName evidence="2">YfhO family protein</fullName>
    </submittedName>
</protein>
<feature type="transmembrane region" description="Helical" evidence="1">
    <location>
        <begin position="109"/>
        <end position="130"/>
    </location>
</feature>
<reference evidence="2" key="2">
    <citation type="submission" date="2021-04" db="EMBL/GenBank/DDBJ databases">
        <authorList>
            <person name="Gilroy R."/>
        </authorList>
    </citation>
    <scope>NUCLEOTIDE SEQUENCE</scope>
    <source>
        <strain evidence="2">CHK165-2605</strain>
    </source>
</reference>
<feature type="transmembrane region" description="Helical" evidence="1">
    <location>
        <begin position="136"/>
        <end position="152"/>
    </location>
</feature>
<dbReference type="Proteomes" id="UP000823895">
    <property type="component" value="Unassembled WGS sequence"/>
</dbReference>
<keyword evidence="1" id="KW-0812">Transmembrane</keyword>
<feature type="transmembrane region" description="Helical" evidence="1">
    <location>
        <begin position="301"/>
        <end position="318"/>
    </location>
</feature>
<gene>
    <name evidence="2" type="ORF">H9756_12490</name>
</gene>
<accession>A0A9D2P5C6</accession>
<organism evidence="2 3">
    <name type="scientific">Candidatus Mediterraneibacter gallistercoris</name>
    <dbReference type="NCBI Taxonomy" id="2838671"/>
    <lineage>
        <taxon>Bacteria</taxon>
        <taxon>Bacillati</taxon>
        <taxon>Bacillota</taxon>
        <taxon>Clostridia</taxon>
        <taxon>Lachnospirales</taxon>
        <taxon>Lachnospiraceae</taxon>
        <taxon>Mediterraneibacter</taxon>
    </lineage>
</organism>
<evidence type="ECO:0000313" key="2">
    <source>
        <dbReference type="EMBL" id="HJC44470.1"/>
    </source>
</evidence>
<feature type="transmembrane region" description="Helical" evidence="1">
    <location>
        <begin position="188"/>
        <end position="218"/>
    </location>
</feature>
<feature type="transmembrane region" description="Helical" evidence="1">
    <location>
        <begin position="164"/>
        <end position="182"/>
    </location>
</feature>
<feature type="transmembrane region" description="Helical" evidence="1">
    <location>
        <begin position="239"/>
        <end position="259"/>
    </location>
</feature>
<dbReference type="PANTHER" id="PTHR38454">
    <property type="entry name" value="INTEGRAL MEMBRANE PROTEIN-RELATED"/>
    <property type="match status" value="1"/>
</dbReference>
<keyword evidence="1" id="KW-1133">Transmembrane helix</keyword>
<feature type="transmembrane region" description="Helical" evidence="1">
    <location>
        <begin position="420"/>
        <end position="440"/>
    </location>
</feature>
<keyword evidence="1" id="KW-0472">Membrane</keyword>